<reference evidence="2 3" key="1">
    <citation type="submission" date="2020-08" db="EMBL/GenBank/DDBJ databases">
        <authorList>
            <person name="Newling K."/>
            <person name="Davey J."/>
            <person name="Forrester S."/>
        </authorList>
    </citation>
    <scope>NUCLEOTIDE SEQUENCE [LARGE SCALE GENOMIC DNA]</scope>
    <source>
        <strain evidence="3">Crithidia deanei Carvalho (ATCC PRA-265)</strain>
    </source>
</reference>
<proteinExistence type="predicted"/>
<dbReference type="Proteomes" id="UP000515908">
    <property type="component" value="Chromosome 02"/>
</dbReference>
<protein>
    <submittedName>
        <fullName evidence="2">Uncharacterized protein</fullName>
    </submittedName>
</protein>
<keyword evidence="3" id="KW-1185">Reference proteome</keyword>
<dbReference type="EMBL" id="LR877146">
    <property type="protein sequence ID" value="CAD2213479.1"/>
    <property type="molecule type" value="Genomic_DNA"/>
</dbReference>
<dbReference type="AlphaFoldDB" id="A0A7G2C1D8"/>
<gene>
    <name evidence="2" type="ORF">ADEAN_000092000</name>
</gene>
<evidence type="ECO:0000313" key="3">
    <source>
        <dbReference type="Proteomes" id="UP000515908"/>
    </source>
</evidence>
<name>A0A7G2C1D8_9TRYP</name>
<dbReference type="VEuPathDB" id="TriTrypDB:ADEAN_000092000"/>
<evidence type="ECO:0000256" key="1">
    <source>
        <dbReference type="SAM" id="MobiDB-lite"/>
    </source>
</evidence>
<evidence type="ECO:0000313" key="2">
    <source>
        <dbReference type="EMBL" id="CAD2213479.1"/>
    </source>
</evidence>
<feature type="region of interest" description="Disordered" evidence="1">
    <location>
        <begin position="124"/>
        <end position="197"/>
    </location>
</feature>
<organism evidence="2 3">
    <name type="scientific">Angomonas deanei</name>
    <dbReference type="NCBI Taxonomy" id="59799"/>
    <lineage>
        <taxon>Eukaryota</taxon>
        <taxon>Discoba</taxon>
        <taxon>Euglenozoa</taxon>
        <taxon>Kinetoplastea</taxon>
        <taxon>Metakinetoplastina</taxon>
        <taxon>Trypanosomatida</taxon>
        <taxon>Trypanosomatidae</taxon>
        <taxon>Strigomonadinae</taxon>
        <taxon>Angomonas</taxon>
    </lineage>
</organism>
<accession>A0A7G2C1D8</accession>
<sequence length="217" mass="24433">MPRFVRVTHARSRSLIEKTPVNEADAVRDRANTVSRTTELLTVYRKIKHNTQQRIRRIFYDRWRSLRLRHKCVAESGTQTVDVSTRECMTATENDWMEGSIPVLSRSPSDNEEEREEIYVPSAKRVAPSGVPPLSHSGPKEDAPVECEDPFISAQTVDYPRIPPQDTGIAAVSRPASSISNVKKSDRPPRKTVKTGVSIDTQLPAVVVSPIRVKHLR</sequence>